<evidence type="ECO:0000256" key="1">
    <source>
        <dbReference type="SAM" id="MobiDB-lite"/>
    </source>
</evidence>
<evidence type="ECO:0000313" key="4">
    <source>
        <dbReference type="WBParaSite" id="NBR_0000037601-mRNA-1"/>
    </source>
</evidence>
<feature type="region of interest" description="Disordered" evidence="1">
    <location>
        <begin position="88"/>
        <end position="155"/>
    </location>
</feature>
<feature type="compositionally biased region" description="Acidic residues" evidence="1">
    <location>
        <begin position="118"/>
        <end position="144"/>
    </location>
</feature>
<feature type="region of interest" description="Disordered" evidence="1">
    <location>
        <begin position="15"/>
        <end position="36"/>
    </location>
</feature>
<dbReference type="STRING" id="27835.A0A0N4XD16"/>
<dbReference type="AlphaFoldDB" id="A0A0N4XD16"/>
<evidence type="ECO:0000313" key="3">
    <source>
        <dbReference type="Proteomes" id="UP000271162"/>
    </source>
</evidence>
<dbReference type="WBParaSite" id="NBR_0000037601-mRNA-1">
    <property type="protein sequence ID" value="NBR_0000037601-mRNA-1"/>
    <property type="gene ID" value="NBR_0000037601"/>
</dbReference>
<name>A0A0N4XD16_NIPBR</name>
<proteinExistence type="predicted"/>
<evidence type="ECO:0000313" key="2">
    <source>
        <dbReference type="EMBL" id="VDL62924.1"/>
    </source>
</evidence>
<reference evidence="2 3" key="2">
    <citation type="submission" date="2018-11" db="EMBL/GenBank/DDBJ databases">
        <authorList>
            <consortium name="Pathogen Informatics"/>
        </authorList>
    </citation>
    <scope>NUCLEOTIDE SEQUENCE [LARGE SCALE GENOMIC DNA]</scope>
</reference>
<reference evidence="4" key="1">
    <citation type="submission" date="2017-02" db="UniProtKB">
        <authorList>
            <consortium name="WormBaseParasite"/>
        </authorList>
    </citation>
    <scope>IDENTIFICATION</scope>
</reference>
<accession>A0A0N4XD16</accession>
<protein>
    <submittedName>
        <fullName evidence="4">Protein TSSC4</fullName>
    </submittedName>
</protein>
<dbReference type="EMBL" id="UYSL01000143">
    <property type="protein sequence ID" value="VDL62924.1"/>
    <property type="molecule type" value="Genomic_DNA"/>
</dbReference>
<feature type="compositionally biased region" description="Basic and acidic residues" evidence="1">
    <location>
        <begin position="95"/>
        <end position="104"/>
    </location>
</feature>
<sequence length="256" mass="29236">MSTCDPCCSKYDQNKELDAKETTGESSSSADETEEDLADLCRRFDSQLEEKAKLHNLNALNRVMKDPHVLDSLMGIKSDTDGIPSVKVTRSKVKHSTEPAKVELKPVPPPRTFLDVQFENEDDDEDYRPEELQSDDSEDDEEGNETLTTNDHEKTCDKGDALDETIVNADRDENVVDSNLMVSHFSSKPLSLFLRFRHLQASHENLVPLFFLYQFSCLPQWSNRLRVASFKCLTLIHILCHIGVFDIYFLYKVVNL</sequence>
<dbReference type="Proteomes" id="UP000271162">
    <property type="component" value="Unassembled WGS sequence"/>
</dbReference>
<gene>
    <name evidence="2" type="ORF">NBR_LOCUS377</name>
</gene>
<organism evidence="4">
    <name type="scientific">Nippostrongylus brasiliensis</name>
    <name type="common">Rat hookworm</name>
    <dbReference type="NCBI Taxonomy" id="27835"/>
    <lineage>
        <taxon>Eukaryota</taxon>
        <taxon>Metazoa</taxon>
        <taxon>Ecdysozoa</taxon>
        <taxon>Nematoda</taxon>
        <taxon>Chromadorea</taxon>
        <taxon>Rhabditida</taxon>
        <taxon>Rhabditina</taxon>
        <taxon>Rhabditomorpha</taxon>
        <taxon>Strongyloidea</taxon>
        <taxon>Heligmosomidae</taxon>
        <taxon>Nippostrongylus</taxon>
    </lineage>
</organism>
<keyword evidence="3" id="KW-1185">Reference proteome</keyword>